<evidence type="ECO:0000313" key="1">
    <source>
        <dbReference type="EMBL" id="SDC99673.1"/>
    </source>
</evidence>
<dbReference type="AlphaFoldDB" id="A0A1G6R5K7"/>
<dbReference type="RefSeq" id="WP_087938726.1">
    <property type="nucleotide sequence ID" value="NZ_FNAC01000011.1"/>
</dbReference>
<keyword evidence="2" id="KW-1185">Reference proteome</keyword>
<protein>
    <recommendedName>
        <fullName evidence="3">Por secretion system C-terminal sorting domain-containing protein</fullName>
    </recommendedName>
</protein>
<sequence>MKKNFTTKLLVLVSMIFLIGLESYGQRIFTSNGTCATPSLTNNSCWTVTGTCGSGNSPGTSPEGTASCPIVIDIDHPVSIAGDLSLGGHVTLNINAGGSLNINGRILIKSETKANVINTKGGNIFATELLLQSGRATGSASYPTELDLNGNGTNKLIVTTLSVNQNVIFDILEDGSLKVNGLTKYAGNSSQINVYGDYETDGLEIAGGGRGVELNAFGGTIKISGDVDIKGESTISLGGTSEVLIEGDLKVTGNFDEESLTGGLIMRDEASLIVGGNIDIIGKATVAMRDNSEILVEGSVNIGGSGKMVMRENSILIVEGGCGTYEDVNCEGGLFIDGNGQFLEYNFTQAYICGQKPDHNEVDEGAPAFVPEYCDPNDPNTEPGVNCALYTSCRILGVEFGNTIVEFEQIQRVNNIQFITLKERDNSHFEVERSIDGTKSFQKIGTVSGTGWSDNLSNYLFIDSNLPIGGGNVFYRIKQVDFSGAFIYSEVFANRIPGVGFTKGVWRAYPNPSIGNELKLGLLDPKQYNDESISVRMTHPLSITETFTAQNIDQINSKITYWVNQIPTGVFVLEIVWGDKIDHIKILKK</sequence>
<dbReference type="EMBL" id="FNAC01000011">
    <property type="protein sequence ID" value="SDC99673.1"/>
    <property type="molecule type" value="Genomic_DNA"/>
</dbReference>
<evidence type="ECO:0000313" key="2">
    <source>
        <dbReference type="Proteomes" id="UP000199060"/>
    </source>
</evidence>
<gene>
    <name evidence="1" type="ORF">SAMN04488104_101197</name>
</gene>
<proteinExistence type="predicted"/>
<dbReference type="OrthoDB" id="1443240at2"/>
<evidence type="ECO:0008006" key="3">
    <source>
        <dbReference type="Google" id="ProtNLM"/>
    </source>
</evidence>
<accession>A0A1G6R5K7</accession>
<dbReference type="STRING" id="686796.SAMN04488104_101197"/>
<organism evidence="1 2">
    <name type="scientific">Algoriphagus faecimaris</name>
    <dbReference type="NCBI Taxonomy" id="686796"/>
    <lineage>
        <taxon>Bacteria</taxon>
        <taxon>Pseudomonadati</taxon>
        <taxon>Bacteroidota</taxon>
        <taxon>Cytophagia</taxon>
        <taxon>Cytophagales</taxon>
        <taxon>Cyclobacteriaceae</taxon>
        <taxon>Algoriphagus</taxon>
    </lineage>
</organism>
<dbReference type="Proteomes" id="UP000199060">
    <property type="component" value="Unassembled WGS sequence"/>
</dbReference>
<name>A0A1G6R5K7_9BACT</name>
<reference evidence="2" key="1">
    <citation type="submission" date="2016-10" db="EMBL/GenBank/DDBJ databases">
        <authorList>
            <person name="Varghese N."/>
            <person name="Submissions S."/>
        </authorList>
    </citation>
    <scope>NUCLEOTIDE SEQUENCE [LARGE SCALE GENOMIC DNA]</scope>
    <source>
        <strain evidence="2">DSM 23095</strain>
    </source>
</reference>